<dbReference type="EMBL" id="BAABME010024092">
    <property type="protein sequence ID" value="GAA0169458.1"/>
    <property type="molecule type" value="Genomic_DNA"/>
</dbReference>
<name>A0AAV3R3H8_LITER</name>
<sequence>MEMEERGRVMEFPVREGATSCSPPKMPPRLRRRLTETESSSPSTVEEIQQKLRHADLRRRLLLRKFFGRFLVQSISGKFGLEVLWKE</sequence>
<proteinExistence type="predicted"/>
<feature type="compositionally biased region" description="Low complexity" evidence="1">
    <location>
        <begin position="37"/>
        <end position="47"/>
    </location>
</feature>
<reference evidence="2 3" key="1">
    <citation type="submission" date="2024-01" db="EMBL/GenBank/DDBJ databases">
        <title>The complete chloroplast genome sequence of Lithospermum erythrorhizon: insights into the phylogenetic relationship among Boraginaceae species and the maternal lineages of purple gromwells.</title>
        <authorList>
            <person name="Okada T."/>
            <person name="Watanabe K."/>
        </authorList>
    </citation>
    <scope>NUCLEOTIDE SEQUENCE [LARGE SCALE GENOMIC DNA]</scope>
</reference>
<evidence type="ECO:0000313" key="3">
    <source>
        <dbReference type="Proteomes" id="UP001454036"/>
    </source>
</evidence>
<dbReference type="AlphaFoldDB" id="A0AAV3R3H8"/>
<feature type="region of interest" description="Disordered" evidence="1">
    <location>
        <begin position="1"/>
        <end position="48"/>
    </location>
</feature>
<evidence type="ECO:0000256" key="1">
    <source>
        <dbReference type="SAM" id="MobiDB-lite"/>
    </source>
</evidence>
<gene>
    <name evidence="2" type="ORF">LIER_40761</name>
</gene>
<accession>A0AAV3R3H8</accession>
<evidence type="ECO:0000313" key="2">
    <source>
        <dbReference type="EMBL" id="GAA0169458.1"/>
    </source>
</evidence>
<organism evidence="2 3">
    <name type="scientific">Lithospermum erythrorhizon</name>
    <name type="common">Purple gromwell</name>
    <name type="synonym">Lithospermum officinale var. erythrorhizon</name>
    <dbReference type="NCBI Taxonomy" id="34254"/>
    <lineage>
        <taxon>Eukaryota</taxon>
        <taxon>Viridiplantae</taxon>
        <taxon>Streptophyta</taxon>
        <taxon>Embryophyta</taxon>
        <taxon>Tracheophyta</taxon>
        <taxon>Spermatophyta</taxon>
        <taxon>Magnoliopsida</taxon>
        <taxon>eudicotyledons</taxon>
        <taxon>Gunneridae</taxon>
        <taxon>Pentapetalae</taxon>
        <taxon>asterids</taxon>
        <taxon>lamiids</taxon>
        <taxon>Boraginales</taxon>
        <taxon>Boraginaceae</taxon>
        <taxon>Boraginoideae</taxon>
        <taxon>Lithospermeae</taxon>
        <taxon>Lithospermum</taxon>
    </lineage>
</organism>
<comment type="caution">
    <text evidence="2">The sequence shown here is derived from an EMBL/GenBank/DDBJ whole genome shotgun (WGS) entry which is preliminary data.</text>
</comment>
<dbReference type="Proteomes" id="UP001454036">
    <property type="component" value="Unassembled WGS sequence"/>
</dbReference>
<keyword evidence="3" id="KW-1185">Reference proteome</keyword>
<protein>
    <submittedName>
        <fullName evidence="2">Uncharacterized protein</fullName>
    </submittedName>
</protein>